<organism evidence="1">
    <name type="scientific">Brassica napus</name>
    <name type="common">Rape</name>
    <dbReference type="NCBI Taxonomy" id="3708"/>
    <lineage>
        <taxon>Eukaryota</taxon>
        <taxon>Viridiplantae</taxon>
        <taxon>Streptophyta</taxon>
        <taxon>Embryophyta</taxon>
        <taxon>Tracheophyta</taxon>
        <taxon>Spermatophyta</taxon>
        <taxon>Magnoliopsida</taxon>
        <taxon>eudicotyledons</taxon>
        <taxon>Gunneridae</taxon>
        <taxon>Pentapetalae</taxon>
        <taxon>rosids</taxon>
        <taxon>malvids</taxon>
        <taxon>Brassicales</taxon>
        <taxon>Brassicaceae</taxon>
        <taxon>Brassiceae</taxon>
        <taxon>Brassica</taxon>
    </lineage>
</organism>
<reference evidence="1" key="1">
    <citation type="submission" date="2021-01" db="EMBL/GenBank/DDBJ databases">
        <authorList>
            <consortium name="Genoscope - CEA"/>
            <person name="William W."/>
        </authorList>
    </citation>
    <scope>NUCLEOTIDE SEQUENCE</scope>
</reference>
<gene>
    <name evidence="1" type="ORF">DARMORV10_A03P28650.1</name>
</gene>
<dbReference type="AlphaFoldDB" id="A0A816VJ20"/>
<proteinExistence type="predicted"/>
<protein>
    <submittedName>
        <fullName evidence="1">(rape) hypothetical protein</fullName>
    </submittedName>
</protein>
<name>A0A816VJ20_BRANA</name>
<evidence type="ECO:0000313" key="1">
    <source>
        <dbReference type="EMBL" id="CAF2125038.1"/>
    </source>
</evidence>
<sequence>MKVRMLGKGQWSEKRGGRNNEVQFGNRFRMGLDMRRRSIVFIEEKNDKMVYFNVFLVPLVVKTSTP</sequence>
<accession>A0A816VJ20</accession>
<dbReference type="EMBL" id="HG994357">
    <property type="protein sequence ID" value="CAF2125038.1"/>
    <property type="molecule type" value="Genomic_DNA"/>
</dbReference>
<dbReference type="Proteomes" id="UP001295469">
    <property type="component" value="Chromosome A03"/>
</dbReference>